<keyword evidence="7 9" id="KW-0221">Differentiation</keyword>
<dbReference type="InterPro" id="IPR009438">
    <property type="entry name" value="Phytosulfokine"/>
</dbReference>
<dbReference type="PANTHER" id="PTHR33285:SF55">
    <property type="entry name" value="PHYTOSULFOKINES 3"/>
    <property type="match status" value="1"/>
</dbReference>
<evidence type="ECO:0000256" key="4">
    <source>
        <dbReference type="ARBA" id="ARBA00022525"/>
    </source>
</evidence>
<evidence type="ECO:0000256" key="7">
    <source>
        <dbReference type="ARBA" id="ARBA00022782"/>
    </source>
</evidence>
<name>A0A8K0DXD7_9ROSA</name>
<dbReference type="Pfam" id="PF06404">
    <property type="entry name" value="PSK"/>
    <property type="match status" value="1"/>
</dbReference>
<reference evidence="10" key="1">
    <citation type="submission" date="2020-03" db="EMBL/GenBank/DDBJ databases">
        <title>A high-quality chromosome-level genome assembly of a woody plant with both climbing and erect habits, Rhamnella rubrinervis.</title>
        <authorList>
            <person name="Lu Z."/>
            <person name="Yang Y."/>
            <person name="Zhu X."/>
            <person name="Sun Y."/>
        </authorList>
    </citation>
    <scope>NUCLEOTIDE SEQUENCE</scope>
    <source>
        <strain evidence="10">BYM</strain>
        <tissue evidence="10">Leaf</tissue>
    </source>
</reference>
<evidence type="ECO:0000256" key="1">
    <source>
        <dbReference type="ARBA" id="ARBA00004613"/>
    </source>
</evidence>
<comment type="caution">
    <text evidence="10">The sequence shown here is derived from an EMBL/GenBank/DDBJ whole genome shotgun (WGS) entry which is preliminary data.</text>
</comment>
<comment type="PTM">
    <text evidence="9">PSK-alpha is produced by endopeptidase digestion. PSK-beta is produced from PSK-alpha by exopeptidase digestion.</text>
</comment>
<dbReference type="AlphaFoldDB" id="A0A8K0DXD7"/>
<feature type="chain" id="PRO_5035488841" description="Phytosulfokine" evidence="9">
    <location>
        <begin position="22"/>
        <end position="82"/>
    </location>
</feature>
<keyword evidence="6 9" id="KW-0732">Signal</keyword>
<gene>
    <name evidence="10" type="ORF">FNV43_RR17360</name>
</gene>
<comment type="function">
    <text evidence="9">Promotes plant cell differentiation, organogenesis and somatic embryogenesis as well as cell proliferation.</text>
</comment>
<evidence type="ECO:0000313" key="11">
    <source>
        <dbReference type="Proteomes" id="UP000796880"/>
    </source>
</evidence>
<protein>
    <recommendedName>
        <fullName evidence="9">Phytosulfokine</fullName>
    </recommendedName>
    <component>
        <recommendedName>
            <fullName evidence="9">Phytosulfokine-alpha</fullName>
            <shortName evidence="9">PSK-alpha</shortName>
            <shortName evidence="9">Phytosulfokine-a</shortName>
        </recommendedName>
    </component>
    <component>
        <recommendedName>
            <fullName evidence="9">Phytosulfokine-beta</fullName>
            <shortName evidence="9">PSK-beta</shortName>
            <shortName evidence="9">Phytosulfokine-b</shortName>
        </recommendedName>
    </component>
</protein>
<dbReference type="GO" id="GO:0008283">
    <property type="term" value="P:cell population proliferation"/>
    <property type="evidence" value="ECO:0007669"/>
    <property type="project" value="UniProtKB-UniRule"/>
</dbReference>
<comment type="similarity">
    <text evidence="2 9">Belongs to the phytosulfokine family.</text>
</comment>
<proteinExistence type="inferred from homology"/>
<keyword evidence="3 9" id="KW-0217">Developmental protein</keyword>
<dbReference type="OrthoDB" id="1858282at2759"/>
<dbReference type="GO" id="GO:0005576">
    <property type="term" value="C:extracellular region"/>
    <property type="evidence" value="ECO:0007669"/>
    <property type="project" value="UniProtKB-SubCell"/>
</dbReference>
<evidence type="ECO:0000256" key="9">
    <source>
        <dbReference type="RuleBase" id="RU368031"/>
    </source>
</evidence>
<dbReference type="Proteomes" id="UP000796880">
    <property type="component" value="Unassembled WGS sequence"/>
</dbReference>
<keyword evidence="8 9" id="KW-0339">Growth factor</keyword>
<keyword evidence="11" id="KW-1185">Reference proteome</keyword>
<dbReference type="GO" id="GO:0008083">
    <property type="term" value="F:growth factor activity"/>
    <property type="evidence" value="ECO:0007669"/>
    <property type="project" value="UniProtKB-UniRule"/>
</dbReference>
<dbReference type="GO" id="GO:0030154">
    <property type="term" value="P:cell differentiation"/>
    <property type="evidence" value="ECO:0007669"/>
    <property type="project" value="UniProtKB-UniRule"/>
</dbReference>
<evidence type="ECO:0000256" key="2">
    <source>
        <dbReference type="ARBA" id="ARBA00010781"/>
    </source>
</evidence>
<evidence type="ECO:0000256" key="6">
    <source>
        <dbReference type="ARBA" id="ARBA00022729"/>
    </source>
</evidence>
<dbReference type="EMBL" id="VOIH02000008">
    <property type="protein sequence ID" value="KAF3439085.1"/>
    <property type="molecule type" value="Genomic_DNA"/>
</dbReference>
<dbReference type="PANTHER" id="PTHR33285">
    <property type="entry name" value="PHYTOSULFOKINES 3"/>
    <property type="match status" value="1"/>
</dbReference>
<evidence type="ECO:0000256" key="8">
    <source>
        <dbReference type="ARBA" id="ARBA00023030"/>
    </source>
</evidence>
<comment type="PTM">
    <text evidence="9">Sulfation is important for activity and for the binding to a putative membrane receptor.</text>
</comment>
<evidence type="ECO:0000256" key="5">
    <source>
        <dbReference type="ARBA" id="ARBA00022641"/>
    </source>
</evidence>
<keyword evidence="4 9" id="KW-0964">Secreted</keyword>
<keyword evidence="5 9" id="KW-0765">Sulfation</keyword>
<comment type="subcellular location">
    <subcellularLocation>
        <location evidence="1 9">Secreted</location>
    </subcellularLocation>
</comment>
<organism evidence="10 11">
    <name type="scientific">Rhamnella rubrinervis</name>
    <dbReference type="NCBI Taxonomy" id="2594499"/>
    <lineage>
        <taxon>Eukaryota</taxon>
        <taxon>Viridiplantae</taxon>
        <taxon>Streptophyta</taxon>
        <taxon>Embryophyta</taxon>
        <taxon>Tracheophyta</taxon>
        <taxon>Spermatophyta</taxon>
        <taxon>Magnoliopsida</taxon>
        <taxon>eudicotyledons</taxon>
        <taxon>Gunneridae</taxon>
        <taxon>Pentapetalae</taxon>
        <taxon>rosids</taxon>
        <taxon>fabids</taxon>
        <taxon>Rosales</taxon>
        <taxon>Rhamnaceae</taxon>
        <taxon>rhamnoid group</taxon>
        <taxon>Rhamneae</taxon>
        <taxon>Rhamnella</taxon>
    </lineage>
</organism>
<evidence type="ECO:0000256" key="3">
    <source>
        <dbReference type="ARBA" id="ARBA00022473"/>
    </source>
</evidence>
<feature type="signal peptide" evidence="9">
    <location>
        <begin position="1"/>
        <end position="21"/>
    </location>
</feature>
<sequence length="82" mass="8989">MAKFTALFLVTLILCSTLSHAARSVPAFTGSLPTKLQHEGVEAEKAEAVEESCEGVGEEECLTRRTLAAHIDYIYTQKHNKP</sequence>
<accession>A0A8K0DXD7</accession>
<evidence type="ECO:0000313" key="10">
    <source>
        <dbReference type="EMBL" id="KAF3439085.1"/>
    </source>
</evidence>